<dbReference type="InterPro" id="IPR027417">
    <property type="entry name" value="P-loop_NTPase"/>
</dbReference>
<dbReference type="eggNOG" id="arCOG03169">
    <property type="taxonomic scope" value="Archaea"/>
</dbReference>
<evidence type="ECO:0000259" key="1">
    <source>
        <dbReference type="Pfam" id="PF01637"/>
    </source>
</evidence>
<feature type="domain" description="ATPase" evidence="1">
    <location>
        <begin position="38"/>
        <end position="270"/>
    </location>
</feature>
<gene>
    <name evidence="3" type="ordered locus">PAB1370</name>
</gene>
<evidence type="ECO:0000313" key="3">
    <source>
        <dbReference type="EMBL" id="CAB50411.1"/>
    </source>
</evidence>
<evidence type="ECO:0000313" key="6">
    <source>
        <dbReference type="Proteomes" id="UP000009139"/>
    </source>
</evidence>
<dbReference type="Gene3D" id="1.10.8.60">
    <property type="match status" value="1"/>
</dbReference>
<name>Q9UYK1_PYRAB</name>
<dbReference type="EMBL" id="AJ248287">
    <property type="protein sequence ID" value="CAB50411.1"/>
    <property type="molecule type" value="Genomic_DNA"/>
</dbReference>
<dbReference type="InterPro" id="IPR048907">
    <property type="entry name" value="WHD_MCM_arc"/>
</dbReference>
<organism evidence="3 5">
    <name type="scientific">Pyrococcus abyssi (strain GE5 / Orsay)</name>
    <dbReference type="NCBI Taxonomy" id="272844"/>
    <lineage>
        <taxon>Archaea</taxon>
        <taxon>Methanobacteriati</taxon>
        <taxon>Methanobacteriota</taxon>
        <taxon>Thermococci</taxon>
        <taxon>Thermococcales</taxon>
        <taxon>Thermococcaceae</taxon>
        <taxon>Pyrococcus</taxon>
    </lineage>
</organism>
<accession>Q9UYK1</accession>
<protein>
    <submittedName>
        <fullName evidence="4">ATPase</fullName>
    </submittedName>
</protein>
<keyword evidence="5" id="KW-1185">Reference proteome</keyword>
<dbReference type="InterPro" id="IPR036388">
    <property type="entry name" value="WH-like_DNA-bd_sf"/>
</dbReference>
<dbReference type="PANTHER" id="PTHR34301:SF8">
    <property type="entry name" value="ATPASE DOMAIN-CONTAINING PROTEIN"/>
    <property type="match status" value="1"/>
</dbReference>
<evidence type="ECO:0000259" key="2">
    <source>
        <dbReference type="Pfam" id="PF21100"/>
    </source>
</evidence>
<dbReference type="InterPro" id="IPR011579">
    <property type="entry name" value="ATPase_dom"/>
</dbReference>
<dbReference type="SUPFAM" id="SSF46785">
    <property type="entry name" value="Winged helix' DNA-binding domain"/>
    <property type="match status" value="1"/>
</dbReference>
<evidence type="ECO:0000313" key="5">
    <source>
        <dbReference type="Proteomes" id="UP000000810"/>
    </source>
</evidence>
<dbReference type="EMBL" id="HE613800">
    <property type="protein sequence ID" value="CCE70960.1"/>
    <property type="molecule type" value="Genomic_DNA"/>
</dbReference>
<reference evidence="4 6" key="5">
    <citation type="journal article" date="2012" name="Curr. Microbiol.">
        <title>Re-annotation of two hyperthermophilic archaea Pyrococcus abyssi GE5 and Pyrococcus furiosus DSM 3638.</title>
        <authorList>
            <person name="Gao J."/>
            <person name="Wang J."/>
        </authorList>
    </citation>
    <scope>GENOME REANNOTATION</scope>
    <source>
        <strain evidence="4">GE5</strain>
        <strain evidence="6">GE5 / Orsay</strain>
    </source>
</reference>
<feature type="domain" description="MCM C-terminal" evidence="2">
    <location>
        <begin position="309"/>
        <end position="374"/>
    </location>
</feature>
<dbReference type="Pfam" id="PF01637">
    <property type="entry name" value="ATPase_2"/>
    <property type="match status" value="1"/>
</dbReference>
<dbReference type="HOGENOM" id="CLU_061108_0_0_2"/>
<reference evidence="3 5" key="4">
    <citation type="journal article" date="2003" name="Mol. Microbiol.">
        <title>An integrated analysis of the genome of the hyperthermophilic archaeon Pyrococcus abyssi.</title>
        <authorList>
            <person name="Cohen G."/>
            <person name="Barbe V."/>
            <person name="Flament D."/>
            <person name="Galperin M."/>
            <person name="Heilig R."/>
            <person name="Ripp R."/>
            <person name="Lecompte O."/>
            <person name="Prieur D."/>
            <person name="Poch O."/>
            <person name="Quellerou J."/>
            <person name="Thierry J.C."/>
            <person name="Van der Oost J."/>
            <person name="Weissenbach J."/>
            <person name="Zivanovic Y."/>
            <person name="Forterre P."/>
        </authorList>
    </citation>
    <scope>NUCLEOTIDE SEQUENCE [LARGE SCALE GENOMIC DNA]</scope>
    <source>
        <strain evidence="5">GE5 / Orsay</strain>
        <strain evidence="3">Orsay</strain>
    </source>
</reference>
<dbReference type="PATRIC" id="fig|272844.11.peg.1605"/>
<dbReference type="Proteomes" id="UP000009139">
    <property type="component" value="Chromosome"/>
</dbReference>
<dbReference type="GO" id="GO:0005524">
    <property type="term" value="F:ATP binding"/>
    <property type="evidence" value="ECO:0007669"/>
    <property type="project" value="InterPro"/>
</dbReference>
<dbReference type="SUPFAM" id="SSF52540">
    <property type="entry name" value="P-loop containing nucleoside triphosphate hydrolases"/>
    <property type="match status" value="1"/>
</dbReference>
<reference evidence="3" key="2">
    <citation type="journal article" date="2000" name="J. Mol. Biol.">
        <title>Archaeal homologs of eukaryotic methylation guide small nucleolar RNAs: lessons from the Pyrococcus genomes.</title>
        <authorList>
            <person name="Gaspin C."/>
            <person name="Cavaille J."/>
            <person name="Erauso G."/>
        </authorList>
    </citation>
    <scope>NUCLEOTIDE SEQUENCE</scope>
    <source>
        <strain evidence="3">Orsay</strain>
    </source>
</reference>
<dbReference type="InterPro" id="IPR036390">
    <property type="entry name" value="WH_DNA-bd_sf"/>
</dbReference>
<sequence length="387" mass="44405">MDRLTVQVTFLTTGAVVNYRGGSLYFDERPKSKREDLYDREEELEELLTLIEERKPLIVLKGIRRLGKTSLLRVALNEAKVPHVIVDLRGVNPNSRRDLYLRFQSALNDYLLRNKPIAKKVKDALKMVSGISVSGFSVSISWKNLETLYSLISALERENFVIALDEVQEARGLVGKELASLIAHFYDYGEVTFVLTGSEVGLLYDFLGIDNPRAPLYGRAFHEIELKRFTREQSIEFLREGFRQVRFYVNDEILKLAVERLDGIVGWLVKFGVLSLRSGASREVLERVLKEASALVLSELDKFLDKRFIARKRYLIVLKAIASGKATWSEIKEELERVEKREISDGRLAGILNSLLKASLIEKVVEGRNVRYRIVDPVLEFALRRRR</sequence>
<proteinExistence type="predicted"/>
<dbReference type="STRING" id="272844.PAB1370"/>
<dbReference type="Gene3D" id="3.40.50.300">
    <property type="entry name" value="P-loop containing nucleotide triphosphate hydrolases"/>
    <property type="match status" value="1"/>
</dbReference>
<dbReference type="PIR" id="F75064">
    <property type="entry name" value="F75064"/>
</dbReference>
<dbReference type="AlphaFoldDB" id="Q9UYK1"/>
<dbReference type="Proteomes" id="UP000000810">
    <property type="component" value="Chromosome"/>
</dbReference>
<reference evidence="3" key="1">
    <citation type="submission" date="1999-07" db="EMBL/GenBank/DDBJ databases">
        <authorList>
            <person name="Genoscope"/>
        </authorList>
    </citation>
    <scope>NUCLEOTIDE SEQUENCE</scope>
    <source>
        <strain evidence="3">Orsay</strain>
    </source>
</reference>
<dbReference type="Gene3D" id="1.10.10.10">
    <property type="entry name" value="Winged helix-like DNA-binding domain superfamily/Winged helix DNA-binding domain"/>
    <property type="match status" value="1"/>
</dbReference>
<evidence type="ECO:0000313" key="4">
    <source>
        <dbReference type="EMBL" id="CCE70960.1"/>
    </source>
</evidence>
<dbReference type="PANTHER" id="PTHR34301">
    <property type="entry name" value="DNA-BINDING PROTEIN-RELATED"/>
    <property type="match status" value="1"/>
</dbReference>
<dbReference type="KEGG" id="pab:PAB1370"/>
<dbReference type="Pfam" id="PF21100">
    <property type="entry name" value="WHD_MCM"/>
    <property type="match status" value="1"/>
</dbReference>
<reference evidence="3" key="3">
    <citation type="journal article" date="2001" name="Genome Res.">
        <title>Genome evolution at the genus level: comparison of three complete genomes of hyperthermophilic archaea.</title>
        <authorList>
            <person name="Lecompte O."/>
            <person name="Ripp R."/>
            <person name="Puzos-Barbe V."/>
            <person name="Duprat S."/>
            <person name="Heilig R."/>
            <person name="Dietrich J."/>
            <person name="Thierry J.C."/>
            <person name="Poch O."/>
        </authorList>
    </citation>
    <scope>NUCLEOTIDE SEQUENCE</scope>
    <source>
        <strain evidence="3">Orsay</strain>
    </source>
</reference>